<name>A0AAN1SXX7_9PROT</name>
<accession>A0AAN1SXX7</accession>
<evidence type="ECO:0000313" key="2">
    <source>
        <dbReference type="Proteomes" id="UP001319121"/>
    </source>
</evidence>
<keyword evidence="2" id="KW-1185">Reference proteome</keyword>
<protein>
    <submittedName>
        <fullName evidence="1">Uncharacterized protein</fullName>
    </submittedName>
</protein>
<dbReference type="RefSeq" id="WP_212786248.1">
    <property type="nucleotide sequence ID" value="NZ_AP019536.1"/>
</dbReference>
<dbReference type="AlphaFoldDB" id="A0AAN1SXX7"/>
<gene>
    <name evidence="1" type="ORF">FGKAn22_03190</name>
</gene>
<dbReference type="KEGG" id="fku:FGKAn22_03190"/>
<dbReference type="EMBL" id="AP019536">
    <property type="protein sequence ID" value="BBI98626.1"/>
    <property type="molecule type" value="Genomic_DNA"/>
</dbReference>
<proteinExistence type="predicted"/>
<evidence type="ECO:0000313" key="1">
    <source>
        <dbReference type="EMBL" id="BBI98626.1"/>
    </source>
</evidence>
<dbReference type="Proteomes" id="UP001319121">
    <property type="component" value="Chromosome"/>
</dbReference>
<sequence length="134" mass="15565">MINPFELDKQRDIVFSDGHPEQLEQAYLLLSGLPNCKVAYGDGPHTLQVSYNLRDYTLEGLENALIEEGFHLDHSLLHSIGRKVIYYCEDTTCHNMEIPVHPTKKNEREVFMKAYDQQPHGDHDDIPPELREYK</sequence>
<reference evidence="1 2" key="1">
    <citation type="submission" date="2019-03" db="EMBL/GenBank/DDBJ databases">
        <title>Complete genome sequence of Ferrigenium kumadai strain An22, a microaerophilic iron-oxidizing bacterium isolated from a paddy field soil.</title>
        <authorList>
            <person name="Watanabe T."/>
            <person name="Asakawa S."/>
        </authorList>
    </citation>
    <scope>NUCLEOTIDE SEQUENCE [LARGE SCALE GENOMIC DNA]</scope>
    <source>
        <strain evidence="1 2">An22</strain>
    </source>
</reference>
<organism evidence="1 2">
    <name type="scientific">Ferrigenium kumadai</name>
    <dbReference type="NCBI Taxonomy" id="1682490"/>
    <lineage>
        <taxon>Bacteria</taxon>
        <taxon>Pseudomonadati</taxon>
        <taxon>Pseudomonadota</taxon>
        <taxon>Betaproteobacteria</taxon>
        <taxon>Nitrosomonadales</taxon>
        <taxon>Gallionellaceae</taxon>
        <taxon>Ferrigenium</taxon>
    </lineage>
</organism>